<gene>
    <name evidence="5" type="ORF">FB467_3018</name>
</gene>
<feature type="domain" description="HTH luxR-type" evidence="4">
    <location>
        <begin position="141"/>
        <end position="206"/>
    </location>
</feature>
<dbReference type="SMART" id="SM00421">
    <property type="entry name" value="HTH_LUXR"/>
    <property type="match status" value="1"/>
</dbReference>
<evidence type="ECO:0000256" key="3">
    <source>
        <dbReference type="ARBA" id="ARBA00023163"/>
    </source>
</evidence>
<name>A0A542YUT6_9MICO</name>
<dbReference type="InterPro" id="IPR016032">
    <property type="entry name" value="Sig_transdc_resp-reg_C-effctor"/>
</dbReference>
<comment type="caution">
    <text evidence="5">The sequence shown here is derived from an EMBL/GenBank/DDBJ whole genome shotgun (WGS) entry which is preliminary data.</text>
</comment>
<sequence>MSAPVTTYVHGADPISQAGVVSQLRGRPEVRVVEEAGLDQATVAIVVTEQIDENTTRVLHALRRGDLPHLIVVATAIDDAGLVTAAESGVAGLLRRRDATGENLVRVITRVQAGEGEVPGDMLGRLMTQLGRLQRQVLTPRGLTFTGLTPREVQVLRLVADGHDTAEIARELCYSERTVKNVLHDLTTRLQLRNRSHAVAYALREGLI</sequence>
<dbReference type="GO" id="GO:0003677">
    <property type="term" value="F:DNA binding"/>
    <property type="evidence" value="ECO:0007669"/>
    <property type="project" value="UniProtKB-KW"/>
</dbReference>
<keyword evidence="2 5" id="KW-0238">DNA-binding</keyword>
<dbReference type="EMBL" id="VFOP01000001">
    <property type="protein sequence ID" value="TQL51851.1"/>
    <property type="molecule type" value="Genomic_DNA"/>
</dbReference>
<evidence type="ECO:0000256" key="1">
    <source>
        <dbReference type="ARBA" id="ARBA00023015"/>
    </source>
</evidence>
<evidence type="ECO:0000259" key="4">
    <source>
        <dbReference type="PROSITE" id="PS50043"/>
    </source>
</evidence>
<dbReference type="OrthoDB" id="4309410at2"/>
<dbReference type="CDD" id="cd06170">
    <property type="entry name" value="LuxR_C_like"/>
    <property type="match status" value="1"/>
</dbReference>
<keyword evidence="3" id="KW-0804">Transcription</keyword>
<evidence type="ECO:0000256" key="2">
    <source>
        <dbReference type="ARBA" id="ARBA00023125"/>
    </source>
</evidence>
<protein>
    <submittedName>
        <fullName evidence="5">DNA-binding NarL/FixJ family response regulator</fullName>
    </submittedName>
</protein>
<dbReference type="GO" id="GO:0006355">
    <property type="term" value="P:regulation of DNA-templated transcription"/>
    <property type="evidence" value="ECO:0007669"/>
    <property type="project" value="InterPro"/>
</dbReference>
<proteinExistence type="predicted"/>
<dbReference type="Gene3D" id="3.40.50.2300">
    <property type="match status" value="1"/>
</dbReference>
<evidence type="ECO:0000313" key="6">
    <source>
        <dbReference type="Proteomes" id="UP000319516"/>
    </source>
</evidence>
<evidence type="ECO:0000313" key="5">
    <source>
        <dbReference type="EMBL" id="TQL51851.1"/>
    </source>
</evidence>
<keyword evidence="1" id="KW-0805">Transcription regulation</keyword>
<dbReference type="PRINTS" id="PR00038">
    <property type="entry name" value="HTHLUXR"/>
</dbReference>
<dbReference type="PROSITE" id="PS50043">
    <property type="entry name" value="HTH_LUXR_2"/>
    <property type="match status" value="1"/>
</dbReference>
<accession>A0A542YUT6</accession>
<dbReference type="PANTHER" id="PTHR43214">
    <property type="entry name" value="TWO-COMPONENT RESPONSE REGULATOR"/>
    <property type="match status" value="1"/>
</dbReference>
<dbReference type="RefSeq" id="WP_141785804.1">
    <property type="nucleotide sequence ID" value="NZ_BAAAIK010000001.1"/>
</dbReference>
<keyword evidence="6" id="KW-1185">Reference proteome</keyword>
<dbReference type="InterPro" id="IPR000792">
    <property type="entry name" value="Tscrpt_reg_LuxR_C"/>
</dbReference>
<dbReference type="Proteomes" id="UP000319516">
    <property type="component" value="Unassembled WGS sequence"/>
</dbReference>
<dbReference type="Pfam" id="PF00196">
    <property type="entry name" value="GerE"/>
    <property type="match status" value="1"/>
</dbReference>
<reference evidence="5 6" key="1">
    <citation type="submission" date="2019-06" db="EMBL/GenBank/DDBJ databases">
        <title>Sequencing the genomes of 1000 actinobacteria strains.</title>
        <authorList>
            <person name="Klenk H.-P."/>
        </authorList>
    </citation>
    <scope>NUCLEOTIDE SEQUENCE [LARGE SCALE GENOMIC DNA]</scope>
    <source>
        <strain evidence="5 6">DSM 12335</strain>
    </source>
</reference>
<organism evidence="5 6">
    <name type="scientific">Ornithinicoccus hortensis</name>
    <dbReference type="NCBI Taxonomy" id="82346"/>
    <lineage>
        <taxon>Bacteria</taxon>
        <taxon>Bacillati</taxon>
        <taxon>Actinomycetota</taxon>
        <taxon>Actinomycetes</taxon>
        <taxon>Micrococcales</taxon>
        <taxon>Intrasporangiaceae</taxon>
        <taxon>Ornithinicoccus</taxon>
    </lineage>
</organism>
<dbReference type="InterPro" id="IPR039420">
    <property type="entry name" value="WalR-like"/>
</dbReference>
<dbReference type="SUPFAM" id="SSF46894">
    <property type="entry name" value="C-terminal effector domain of the bipartite response regulators"/>
    <property type="match status" value="1"/>
</dbReference>
<dbReference type="PANTHER" id="PTHR43214:SF24">
    <property type="entry name" value="TRANSCRIPTIONAL REGULATORY PROTEIN NARL-RELATED"/>
    <property type="match status" value="1"/>
</dbReference>
<dbReference type="AlphaFoldDB" id="A0A542YUT6"/>